<dbReference type="EMBL" id="LRPC01000001">
    <property type="protein sequence ID" value="KYG77663.1"/>
    <property type="molecule type" value="Genomic_DNA"/>
</dbReference>
<accession>A0A150XG11</accession>
<dbReference type="RefSeq" id="WP_068216247.1">
    <property type="nucleotide sequence ID" value="NZ_CP139724.1"/>
</dbReference>
<protein>
    <submittedName>
        <fullName evidence="1">Uncharacterized protein</fullName>
    </submittedName>
</protein>
<dbReference type="AlphaFoldDB" id="A0A150XG11"/>
<sequence length="224" mass="26376">MNLFKKKYHSLRNEIESLFYIKALESSSEIDIQTLESKGRTRNDLLDRNYNRKIWSSFFEELKDRYPGLKIRDITHGQQPGFSLDVIIESQFLNHIGTSLNIYLYVSALLPYYALLASDGIKIDRSLSPFPSERAKSSGFKSYNIYCSPNELFEPHYSIIRKIVLDHFLDFKQIPMEILFEKFPGLRTDEQDVDKNIYEALFAGEIDNFFYLKGDKSFPKEDWY</sequence>
<keyword evidence="2" id="KW-1185">Reference proteome</keyword>
<evidence type="ECO:0000313" key="1">
    <source>
        <dbReference type="EMBL" id="KYG77663.1"/>
    </source>
</evidence>
<name>A0A150XG11_9BACT</name>
<evidence type="ECO:0000313" key="2">
    <source>
        <dbReference type="Proteomes" id="UP000075606"/>
    </source>
</evidence>
<proteinExistence type="predicted"/>
<comment type="caution">
    <text evidence="1">The sequence shown here is derived from an EMBL/GenBank/DDBJ whole genome shotgun (WGS) entry which is preliminary data.</text>
</comment>
<reference evidence="1 2" key="1">
    <citation type="submission" date="2016-01" db="EMBL/GenBank/DDBJ databases">
        <title>Genome sequencing of Roseivirga spongicola UST030701-084.</title>
        <authorList>
            <person name="Selvaratnam C."/>
            <person name="Thevarajoo S."/>
            <person name="Goh K.M."/>
            <person name="Ee R."/>
            <person name="Chan K.-G."/>
            <person name="Chong C.S."/>
        </authorList>
    </citation>
    <scope>NUCLEOTIDE SEQUENCE [LARGE SCALE GENOMIC DNA]</scope>
    <source>
        <strain evidence="1 2">UST030701-084</strain>
    </source>
</reference>
<gene>
    <name evidence="1" type="ORF">AWW68_02515</name>
</gene>
<organism evidence="1 2">
    <name type="scientific">Roseivirga spongicola</name>
    <dbReference type="NCBI Taxonomy" id="333140"/>
    <lineage>
        <taxon>Bacteria</taxon>
        <taxon>Pseudomonadati</taxon>
        <taxon>Bacteroidota</taxon>
        <taxon>Cytophagia</taxon>
        <taxon>Cytophagales</taxon>
        <taxon>Roseivirgaceae</taxon>
        <taxon>Roseivirga</taxon>
    </lineage>
</organism>
<dbReference type="Proteomes" id="UP000075606">
    <property type="component" value="Unassembled WGS sequence"/>
</dbReference>